<dbReference type="EMBL" id="BAAARW010000037">
    <property type="protein sequence ID" value="GAA2449200.1"/>
    <property type="molecule type" value="Genomic_DNA"/>
</dbReference>
<organism evidence="1 2">
    <name type="scientific">Actinomadura vinacea</name>
    <dbReference type="NCBI Taxonomy" id="115336"/>
    <lineage>
        <taxon>Bacteria</taxon>
        <taxon>Bacillati</taxon>
        <taxon>Actinomycetota</taxon>
        <taxon>Actinomycetes</taxon>
        <taxon>Streptosporangiales</taxon>
        <taxon>Thermomonosporaceae</taxon>
        <taxon>Actinomadura</taxon>
    </lineage>
</organism>
<sequence>MTAPDPDRETAPFHRLLATADSELAGTLRDGLRLLSRALDHTALLHPGDPGAEAFADVHARLRELLEEDPAGPAPAAPPPPQALVEPVPELVPEPVPEPVADPVTVLLDRFYADRAVREHLGEVRRQHEPALQWVAFNCALLRLPRKTAESWRVQAAQAVPVAPDGTPPTLLPALDSESDSEEDLLLPWPEQGIRGVRTAIGAPPLPEVARALAPLPVQDPTSAALAALASQVLTIAALDPEALYFESLTPQPRPLTQPAALADHSGELLTRLAAYPEALHGGTPRALEALVAVDEALCSVAHLPPAADPASWWNGLAARSHELVFGLAGRVPGQARVREPARRFRDVRDLTEDDVPMVSRAHPGRVIWCLRLYSEIEGTARRGRVIYGVDR</sequence>
<name>A0ABN3K4E8_9ACTN</name>
<proteinExistence type="predicted"/>
<dbReference type="Proteomes" id="UP001501231">
    <property type="component" value="Unassembled WGS sequence"/>
</dbReference>
<gene>
    <name evidence="1" type="ORF">GCM10010191_78420</name>
</gene>
<reference evidence="1 2" key="1">
    <citation type="journal article" date="2019" name="Int. J. Syst. Evol. Microbiol.">
        <title>The Global Catalogue of Microorganisms (GCM) 10K type strain sequencing project: providing services to taxonomists for standard genome sequencing and annotation.</title>
        <authorList>
            <consortium name="The Broad Institute Genomics Platform"/>
            <consortium name="The Broad Institute Genome Sequencing Center for Infectious Disease"/>
            <person name="Wu L."/>
            <person name="Ma J."/>
        </authorList>
    </citation>
    <scope>NUCLEOTIDE SEQUENCE [LARGE SCALE GENOMIC DNA]</scope>
    <source>
        <strain evidence="1 2">JCM 3325</strain>
    </source>
</reference>
<evidence type="ECO:0000313" key="2">
    <source>
        <dbReference type="Proteomes" id="UP001501231"/>
    </source>
</evidence>
<evidence type="ECO:0000313" key="1">
    <source>
        <dbReference type="EMBL" id="GAA2449200.1"/>
    </source>
</evidence>
<accession>A0ABN3K4E8</accession>
<keyword evidence="2" id="KW-1185">Reference proteome</keyword>
<protein>
    <submittedName>
        <fullName evidence="1">Uncharacterized protein</fullName>
    </submittedName>
</protein>
<comment type="caution">
    <text evidence="1">The sequence shown here is derived from an EMBL/GenBank/DDBJ whole genome shotgun (WGS) entry which is preliminary data.</text>
</comment>
<dbReference type="RefSeq" id="WP_344596156.1">
    <property type="nucleotide sequence ID" value="NZ_BAAARW010000037.1"/>
</dbReference>